<dbReference type="Pfam" id="PF07589">
    <property type="entry name" value="PEP-CTERM"/>
    <property type="match status" value="1"/>
</dbReference>
<feature type="domain" description="Ice-binding protein C-terminal" evidence="1">
    <location>
        <begin position="227"/>
        <end position="250"/>
    </location>
</feature>
<organism evidence="2 3">
    <name type="scientific">Massilia eurypsychrophila</name>
    <dbReference type="NCBI Taxonomy" id="1485217"/>
    <lineage>
        <taxon>Bacteria</taxon>
        <taxon>Pseudomonadati</taxon>
        <taxon>Pseudomonadota</taxon>
        <taxon>Betaproteobacteria</taxon>
        <taxon>Burkholderiales</taxon>
        <taxon>Oxalobacteraceae</taxon>
        <taxon>Telluria group</taxon>
        <taxon>Massilia</taxon>
    </lineage>
</organism>
<comment type="caution">
    <text evidence="2">The sequence shown here is derived from an EMBL/GenBank/DDBJ whole genome shotgun (WGS) entry which is preliminary data.</text>
</comment>
<protein>
    <recommendedName>
        <fullName evidence="1">Ice-binding protein C-terminal domain-containing protein</fullName>
    </recommendedName>
</protein>
<keyword evidence="3" id="KW-1185">Reference proteome</keyword>
<evidence type="ECO:0000313" key="3">
    <source>
        <dbReference type="Proteomes" id="UP000230390"/>
    </source>
</evidence>
<gene>
    <name evidence="2" type="ORF">CR105_08025</name>
</gene>
<evidence type="ECO:0000313" key="2">
    <source>
        <dbReference type="EMBL" id="PIL45983.1"/>
    </source>
</evidence>
<evidence type="ECO:0000259" key="1">
    <source>
        <dbReference type="Pfam" id="PF07589"/>
    </source>
</evidence>
<dbReference type="Proteomes" id="UP000230390">
    <property type="component" value="Unassembled WGS sequence"/>
</dbReference>
<accession>A0A2G8TIX7</accession>
<name>A0A2G8TIX7_9BURK</name>
<dbReference type="NCBIfam" id="TIGR02595">
    <property type="entry name" value="PEP_CTERM"/>
    <property type="match status" value="1"/>
</dbReference>
<dbReference type="EMBL" id="PDOC01000003">
    <property type="protein sequence ID" value="PIL45983.1"/>
    <property type="molecule type" value="Genomic_DNA"/>
</dbReference>
<proteinExistence type="predicted"/>
<dbReference type="InterPro" id="IPR013424">
    <property type="entry name" value="Ice-binding_C"/>
</dbReference>
<dbReference type="AlphaFoldDB" id="A0A2G8TIX7"/>
<reference evidence="2 3" key="1">
    <citation type="submission" date="2017-10" db="EMBL/GenBank/DDBJ databases">
        <title>Massilia psychrophilum sp. nov., a novel purple-pigmented bacterium isolated from Tianshan glacier, Xinjiang Municipality, China.</title>
        <authorList>
            <person name="Wang H."/>
        </authorList>
    </citation>
    <scope>NUCLEOTIDE SEQUENCE [LARGE SCALE GENOMIC DNA]</scope>
    <source>
        <strain evidence="2 3">JCM 30074</strain>
    </source>
</reference>
<dbReference type="OrthoDB" id="255262at2"/>
<sequence>MTIYFLACNLLQGTYLTFLESSDMNTLTQKALAAAVTLGLALAGASAQAGVITTVSTGNNGFTVATTDLLAGRAGTIVGNVNSEESLATDTSGVSLTDGAFGQVSIDGHTNPGMIQIHNGVSITYSLGANASGYTINAINSYTGWRDAGRYQQDYTVQFAYAGTPTTFVNAFSVAQHPNSGTSAFVSTFDNTGGSLASNVVGVRFNFANVQNGFVGYRELDVIGAAAVPEPASLMLFGLAAAGLVGARRRAAKRA</sequence>